<keyword evidence="9" id="KW-1185">Reference proteome</keyword>
<feature type="transmembrane region" description="Helical" evidence="6">
    <location>
        <begin position="38"/>
        <end position="61"/>
    </location>
</feature>
<evidence type="ECO:0000256" key="2">
    <source>
        <dbReference type="ARBA" id="ARBA00009399"/>
    </source>
</evidence>
<feature type="transmembrane region" description="Helical" evidence="6">
    <location>
        <begin position="73"/>
        <end position="95"/>
    </location>
</feature>
<dbReference type="PANTHER" id="PTHR38459:SF1">
    <property type="entry name" value="PROPHAGE BACTOPRENOL-LINKED GLUCOSE TRANSLOCASE HOMOLOG"/>
    <property type="match status" value="1"/>
</dbReference>
<gene>
    <name evidence="8" type="ORF">J2X20_003228</name>
</gene>
<organism evidence="8 9">
    <name type="scientific">Roseateles saccharophilus</name>
    <name type="common">Pseudomonas saccharophila</name>
    <dbReference type="NCBI Taxonomy" id="304"/>
    <lineage>
        <taxon>Bacteria</taxon>
        <taxon>Pseudomonadati</taxon>
        <taxon>Pseudomonadota</taxon>
        <taxon>Betaproteobacteria</taxon>
        <taxon>Burkholderiales</taxon>
        <taxon>Sphaerotilaceae</taxon>
        <taxon>Roseateles</taxon>
    </lineage>
</organism>
<dbReference type="PANTHER" id="PTHR38459">
    <property type="entry name" value="PROPHAGE BACTOPRENOL-LINKED GLUCOSE TRANSLOCASE HOMOLOG"/>
    <property type="match status" value="1"/>
</dbReference>
<proteinExistence type="inferred from homology"/>
<dbReference type="InterPro" id="IPR007267">
    <property type="entry name" value="GtrA_DPMS_TM"/>
</dbReference>
<dbReference type="InterPro" id="IPR051401">
    <property type="entry name" value="GtrA_CellWall_Glycosyl"/>
</dbReference>
<evidence type="ECO:0000256" key="5">
    <source>
        <dbReference type="ARBA" id="ARBA00023136"/>
    </source>
</evidence>
<evidence type="ECO:0000256" key="3">
    <source>
        <dbReference type="ARBA" id="ARBA00022692"/>
    </source>
</evidence>
<dbReference type="RefSeq" id="WP_310266601.1">
    <property type="nucleotide sequence ID" value="NZ_JAVDXU010000002.1"/>
</dbReference>
<dbReference type="Pfam" id="PF04138">
    <property type="entry name" value="GtrA_DPMS_TM"/>
    <property type="match status" value="1"/>
</dbReference>
<reference evidence="8 9" key="1">
    <citation type="submission" date="2023-07" db="EMBL/GenBank/DDBJ databases">
        <title>Sorghum-associated microbial communities from plants grown in Nebraska, USA.</title>
        <authorList>
            <person name="Schachtman D."/>
        </authorList>
    </citation>
    <scope>NUCLEOTIDE SEQUENCE [LARGE SCALE GENOMIC DNA]</scope>
    <source>
        <strain evidence="8 9">BE314</strain>
    </source>
</reference>
<feature type="transmembrane region" description="Helical" evidence="6">
    <location>
        <begin position="107"/>
        <end position="124"/>
    </location>
</feature>
<evidence type="ECO:0000313" key="8">
    <source>
        <dbReference type="EMBL" id="MDR7270570.1"/>
    </source>
</evidence>
<keyword evidence="5 6" id="KW-0472">Membrane</keyword>
<sequence>MQARAARELAGYLGCSALALLLDTAVYAGALALGLPLAAAAALGFIAGVSCAYLCSVKFVFRVRRLQDRSSEFAAFVAIGLAGLMLTEALLWLLVLRLHVAPVNAKLITACLVFFFNFGVRKALLFNPARRRPATDSRLEPSL</sequence>
<feature type="domain" description="GtrA/DPMS transmembrane" evidence="7">
    <location>
        <begin position="12"/>
        <end position="126"/>
    </location>
</feature>
<name>A0ABU1YNZ0_ROSSA</name>
<protein>
    <submittedName>
        <fullName evidence="8">Flippase GtrA</fullName>
    </submittedName>
</protein>
<comment type="caution">
    <text evidence="8">The sequence shown here is derived from an EMBL/GenBank/DDBJ whole genome shotgun (WGS) entry which is preliminary data.</text>
</comment>
<evidence type="ECO:0000256" key="4">
    <source>
        <dbReference type="ARBA" id="ARBA00022989"/>
    </source>
</evidence>
<dbReference type="EMBL" id="JAVDXU010000002">
    <property type="protein sequence ID" value="MDR7270570.1"/>
    <property type="molecule type" value="Genomic_DNA"/>
</dbReference>
<evidence type="ECO:0000313" key="9">
    <source>
        <dbReference type="Proteomes" id="UP001180453"/>
    </source>
</evidence>
<evidence type="ECO:0000256" key="6">
    <source>
        <dbReference type="SAM" id="Phobius"/>
    </source>
</evidence>
<evidence type="ECO:0000259" key="7">
    <source>
        <dbReference type="Pfam" id="PF04138"/>
    </source>
</evidence>
<comment type="subcellular location">
    <subcellularLocation>
        <location evidence="1">Membrane</location>
        <topology evidence="1">Multi-pass membrane protein</topology>
    </subcellularLocation>
</comment>
<dbReference type="Proteomes" id="UP001180453">
    <property type="component" value="Unassembled WGS sequence"/>
</dbReference>
<keyword evidence="3 6" id="KW-0812">Transmembrane</keyword>
<keyword evidence="4 6" id="KW-1133">Transmembrane helix</keyword>
<accession>A0ABU1YNZ0</accession>
<comment type="similarity">
    <text evidence="2">Belongs to the GtrA family.</text>
</comment>
<evidence type="ECO:0000256" key="1">
    <source>
        <dbReference type="ARBA" id="ARBA00004141"/>
    </source>
</evidence>